<gene>
    <name evidence="4" type="ORF">JK363_17970</name>
</gene>
<accession>A0ABS1NF60</accession>
<name>A0ABS1NF60_9ACTN</name>
<feature type="chain" id="PRO_5046737762" evidence="2">
    <location>
        <begin position="23"/>
        <end position="358"/>
    </location>
</feature>
<feature type="region of interest" description="Disordered" evidence="1">
    <location>
        <begin position="331"/>
        <end position="358"/>
    </location>
</feature>
<dbReference type="SUPFAM" id="SSF51735">
    <property type="entry name" value="NAD(P)-binding Rossmann-fold domains"/>
    <property type="match status" value="1"/>
</dbReference>
<dbReference type="InterPro" id="IPR036291">
    <property type="entry name" value="NAD(P)-bd_dom_sf"/>
</dbReference>
<organism evidence="4 5">
    <name type="scientific">Streptomyces coffeae</name>
    <dbReference type="NCBI Taxonomy" id="621382"/>
    <lineage>
        <taxon>Bacteria</taxon>
        <taxon>Bacillati</taxon>
        <taxon>Actinomycetota</taxon>
        <taxon>Actinomycetes</taxon>
        <taxon>Kitasatosporales</taxon>
        <taxon>Streptomycetaceae</taxon>
        <taxon>Streptomyces</taxon>
    </lineage>
</organism>
<protein>
    <submittedName>
        <fullName evidence="4">NAD-dependent epimerase/dehydratase family protein</fullName>
    </submittedName>
</protein>
<dbReference type="RefSeq" id="WP_201875921.1">
    <property type="nucleotide sequence ID" value="NZ_JAERRF010000009.1"/>
</dbReference>
<keyword evidence="2" id="KW-0732">Signal</keyword>
<dbReference type="EMBL" id="JAERRF010000009">
    <property type="protein sequence ID" value="MBL1098515.1"/>
    <property type="molecule type" value="Genomic_DNA"/>
</dbReference>
<evidence type="ECO:0000256" key="1">
    <source>
        <dbReference type="SAM" id="MobiDB-lite"/>
    </source>
</evidence>
<feature type="domain" description="NAD-dependent epimerase/dehydratase" evidence="3">
    <location>
        <begin position="4"/>
        <end position="220"/>
    </location>
</feature>
<feature type="signal peptide" evidence="2">
    <location>
        <begin position="1"/>
        <end position="22"/>
    </location>
</feature>
<dbReference type="Pfam" id="PF01370">
    <property type="entry name" value="Epimerase"/>
    <property type="match status" value="1"/>
</dbReference>
<dbReference type="InterPro" id="IPR001509">
    <property type="entry name" value="Epimerase_deHydtase"/>
</dbReference>
<proteinExistence type="predicted"/>
<keyword evidence="5" id="KW-1185">Reference proteome</keyword>
<evidence type="ECO:0000313" key="5">
    <source>
        <dbReference type="Proteomes" id="UP000634229"/>
    </source>
</evidence>
<dbReference type="Proteomes" id="UP000634229">
    <property type="component" value="Unassembled WGS sequence"/>
</dbReference>
<dbReference type="Gene3D" id="3.40.50.720">
    <property type="entry name" value="NAD(P)-binding Rossmann-like Domain"/>
    <property type="match status" value="1"/>
</dbReference>
<evidence type="ECO:0000313" key="4">
    <source>
        <dbReference type="EMBL" id="MBL1098515.1"/>
    </source>
</evidence>
<sequence length="358" mass="37561">MRLLILGGTAFLGRAFATEALAAGHTVTAFNRGRTGPDIPGVESVRGDRTVAADLSAPAAGGSWDTVVDTCGYVPRVVGSSAAALSGLADTYVFVSSVAAYRRNGPFDPLDGDESAPLHDCPDEAGPDGGHYGVLKAGCERAVRRHFAGRTQLLRPGAVVGPHEDTGMSAHWLRRFADGGPVLAPGSPRAPLPLVDARDVARFGLALANGAAEGGAWNVAGPRGLDYGAWLTACRDATGGGEPVWVPDDFLLAQGLRPWLDLPLWAPGAVPERSVWGFSTERARGAGLVCRPAHETAADTWRWLRPLTDLPQRPDQPAPALDRARELAVLDAWATSRPEGSGSPEPSPEARPEGSRTR</sequence>
<comment type="caution">
    <text evidence="4">The sequence shown here is derived from an EMBL/GenBank/DDBJ whole genome shotgun (WGS) entry which is preliminary data.</text>
</comment>
<reference evidence="4 5" key="1">
    <citation type="submission" date="2021-01" db="EMBL/GenBank/DDBJ databases">
        <title>WGS of actinomycetes isolated from Thailand.</title>
        <authorList>
            <person name="Thawai C."/>
        </authorList>
    </citation>
    <scope>NUCLEOTIDE SEQUENCE [LARGE SCALE GENOMIC DNA]</scope>
    <source>
        <strain evidence="4 5">CA1R205</strain>
    </source>
</reference>
<feature type="compositionally biased region" description="Basic and acidic residues" evidence="1">
    <location>
        <begin position="348"/>
        <end position="358"/>
    </location>
</feature>
<evidence type="ECO:0000259" key="3">
    <source>
        <dbReference type="Pfam" id="PF01370"/>
    </source>
</evidence>
<evidence type="ECO:0000256" key="2">
    <source>
        <dbReference type="SAM" id="SignalP"/>
    </source>
</evidence>